<sequence>MSNSPQATQSQSNWRIRIFNYLKELNKVTIKDAGLPPHIEEFVDEFSGRACYGPGDIMGGYYEKELDVTKRTLPTF</sequence>
<evidence type="ECO:0000313" key="2">
    <source>
        <dbReference type="Proteomes" id="UP000765509"/>
    </source>
</evidence>
<accession>A0A9Q3I739</accession>
<protein>
    <submittedName>
        <fullName evidence="1">Uncharacterized protein</fullName>
    </submittedName>
</protein>
<gene>
    <name evidence="1" type="ORF">O181_072091</name>
</gene>
<name>A0A9Q3I739_9BASI</name>
<dbReference type="AlphaFoldDB" id="A0A9Q3I739"/>
<organism evidence="1 2">
    <name type="scientific">Austropuccinia psidii MF-1</name>
    <dbReference type="NCBI Taxonomy" id="1389203"/>
    <lineage>
        <taxon>Eukaryota</taxon>
        <taxon>Fungi</taxon>
        <taxon>Dikarya</taxon>
        <taxon>Basidiomycota</taxon>
        <taxon>Pucciniomycotina</taxon>
        <taxon>Pucciniomycetes</taxon>
        <taxon>Pucciniales</taxon>
        <taxon>Sphaerophragmiaceae</taxon>
        <taxon>Austropuccinia</taxon>
    </lineage>
</organism>
<comment type="caution">
    <text evidence="1">The sequence shown here is derived from an EMBL/GenBank/DDBJ whole genome shotgun (WGS) entry which is preliminary data.</text>
</comment>
<dbReference type="OrthoDB" id="5599163at2759"/>
<reference evidence="1" key="1">
    <citation type="submission" date="2021-03" db="EMBL/GenBank/DDBJ databases">
        <title>Draft genome sequence of rust myrtle Austropuccinia psidii MF-1, a brazilian biotype.</title>
        <authorList>
            <person name="Quecine M.C."/>
            <person name="Pachon D.M.R."/>
            <person name="Bonatelli M.L."/>
            <person name="Correr F.H."/>
            <person name="Franceschini L.M."/>
            <person name="Leite T.F."/>
            <person name="Margarido G.R.A."/>
            <person name="Almeida C.A."/>
            <person name="Ferrarezi J.A."/>
            <person name="Labate C.A."/>
        </authorList>
    </citation>
    <scope>NUCLEOTIDE SEQUENCE</scope>
    <source>
        <strain evidence="1">MF-1</strain>
    </source>
</reference>
<proteinExistence type="predicted"/>
<keyword evidence="2" id="KW-1185">Reference proteome</keyword>
<evidence type="ECO:0000313" key="1">
    <source>
        <dbReference type="EMBL" id="MBW0532376.1"/>
    </source>
</evidence>
<dbReference type="EMBL" id="AVOT02037671">
    <property type="protein sequence ID" value="MBW0532376.1"/>
    <property type="molecule type" value="Genomic_DNA"/>
</dbReference>
<dbReference type="Proteomes" id="UP000765509">
    <property type="component" value="Unassembled WGS sequence"/>
</dbReference>